<gene>
    <name evidence="2" type="ORF">Scep_021921</name>
</gene>
<accession>A0AAP0F9W3</accession>
<sequence>MRLMHQSLVVVNPQNDQTPLVGIAMWMGVVVVGVAVMKGSHKSKSNNVLLSPVVHQMDIC</sequence>
<keyword evidence="1" id="KW-0472">Membrane</keyword>
<protein>
    <recommendedName>
        <fullName evidence="4">Transmembrane protein</fullName>
    </recommendedName>
</protein>
<evidence type="ECO:0000313" key="3">
    <source>
        <dbReference type="Proteomes" id="UP001419268"/>
    </source>
</evidence>
<evidence type="ECO:0008006" key="4">
    <source>
        <dbReference type="Google" id="ProtNLM"/>
    </source>
</evidence>
<evidence type="ECO:0000256" key="1">
    <source>
        <dbReference type="SAM" id="Phobius"/>
    </source>
</evidence>
<name>A0AAP0F9W3_9MAGN</name>
<dbReference type="EMBL" id="JBBNAG010000009">
    <property type="protein sequence ID" value="KAK9105077.1"/>
    <property type="molecule type" value="Genomic_DNA"/>
</dbReference>
<reference evidence="2 3" key="1">
    <citation type="submission" date="2024-01" db="EMBL/GenBank/DDBJ databases">
        <title>Genome assemblies of Stephania.</title>
        <authorList>
            <person name="Yang L."/>
        </authorList>
    </citation>
    <scope>NUCLEOTIDE SEQUENCE [LARGE SCALE GENOMIC DNA]</scope>
    <source>
        <strain evidence="2">JXDWG</strain>
        <tissue evidence="2">Leaf</tissue>
    </source>
</reference>
<comment type="caution">
    <text evidence="2">The sequence shown here is derived from an EMBL/GenBank/DDBJ whole genome shotgun (WGS) entry which is preliminary data.</text>
</comment>
<organism evidence="2 3">
    <name type="scientific">Stephania cephalantha</name>
    <dbReference type="NCBI Taxonomy" id="152367"/>
    <lineage>
        <taxon>Eukaryota</taxon>
        <taxon>Viridiplantae</taxon>
        <taxon>Streptophyta</taxon>
        <taxon>Embryophyta</taxon>
        <taxon>Tracheophyta</taxon>
        <taxon>Spermatophyta</taxon>
        <taxon>Magnoliopsida</taxon>
        <taxon>Ranunculales</taxon>
        <taxon>Menispermaceae</taxon>
        <taxon>Menispermoideae</taxon>
        <taxon>Cissampelideae</taxon>
        <taxon>Stephania</taxon>
    </lineage>
</organism>
<keyword evidence="1" id="KW-0812">Transmembrane</keyword>
<dbReference type="Proteomes" id="UP001419268">
    <property type="component" value="Unassembled WGS sequence"/>
</dbReference>
<keyword evidence="3" id="KW-1185">Reference proteome</keyword>
<evidence type="ECO:0000313" key="2">
    <source>
        <dbReference type="EMBL" id="KAK9105077.1"/>
    </source>
</evidence>
<keyword evidence="1" id="KW-1133">Transmembrane helix</keyword>
<proteinExistence type="predicted"/>
<dbReference type="AlphaFoldDB" id="A0AAP0F9W3"/>
<feature type="transmembrane region" description="Helical" evidence="1">
    <location>
        <begin position="20"/>
        <end position="37"/>
    </location>
</feature>